<dbReference type="InterPro" id="IPR050175">
    <property type="entry name" value="Complex_I_Subunit_2"/>
</dbReference>
<dbReference type="PRINTS" id="PR01436">
    <property type="entry name" value="NADHDHGNASE2"/>
</dbReference>
<reference evidence="20" key="1">
    <citation type="submission" date="2019-01" db="EMBL/GenBank/DDBJ databases">
        <title>Mitochondrial phylogenomics of Collembola.</title>
        <authorList>
            <person name="Xin X."/>
            <person name="Xie Z.-J."/>
            <person name="Dong J."/>
            <person name="Yu D.-Y."/>
        </authorList>
    </citation>
    <scope>NUCLEOTIDE SEQUENCE</scope>
</reference>
<feature type="transmembrane region" description="Helical" evidence="18">
    <location>
        <begin position="12"/>
        <end position="34"/>
    </location>
</feature>
<evidence type="ECO:0000256" key="18">
    <source>
        <dbReference type="RuleBase" id="RU003403"/>
    </source>
</evidence>
<keyword evidence="11 18" id="KW-0249">Electron transport</keyword>
<comment type="catalytic activity">
    <reaction evidence="17 18">
        <text>a ubiquinone + NADH + 5 H(+)(in) = a ubiquinol + NAD(+) + 4 H(+)(out)</text>
        <dbReference type="Rhea" id="RHEA:29091"/>
        <dbReference type="Rhea" id="RHEA-COMP:9565"/>
        <dbReference type="Rhea" id="RHEA-COMP:9566"/>
        <dbReference type="ChEBI" id="CHEBI:15378"/>
        <dbReference type="ChEBI" id="CHEBI:16389"/>
        <dbReference type="ChEBI" id="CHEBI:17976"/>
        <dbReference type="ChEBI" id="CHEBI:57540"/>
        <dbReference type="ChEBI" id="CHEBI:57945"/>
        <dbReference type="EC" id="7.1.1.2"/>
    </reaction>
</comment>
<evidence type="ECO:0000256" key="4">
    <source>
        <dbReference type="ARBA" id="ARBA00012944"/>
    </source>
</evidence>
<feature type="transmembrane region" description="Helical" evidence="18">
    <location>
        <begin position="132"/>
        <end position="158"/>
    </location>
</feature>
<dbReference type="EC" id="7.1.1.2" evidence="4 18"/>
<protein>
    <recommendedName>
        <fullName evidence="5 18">NADH-ubiquinone oxidoreductase chain 2</fullName>
        <ecNumber evidence="4 18">7.1.1.2</ecNumber>
    </recommendedName>
</protein>
<keyword evidence="9 18" id="KW-0999">Mitochondrion inner membrane</keyword>
<evidence type="ECO:0000259" key="19">
    <source>
        <dbReference type="Pfam" id="PF00361"/>
    </source>
</evidence>
<evidence type="ECO:0000256" key="12">
    <source>
        <dbReference type="ARBA" id="ARBA00022989"/>
    </source>
</evidence>
<evidence type="ECO:0000256" key="2">
    <source>
        <dbReference type="ARBA" id="ARBA00004448"/>
    </source>
</evidence>
<comment type="subcellular location">
    <subcellularLocation>
        <location evidence="2 18">Mitochondrion inner membrane</location>
        <topology evidence="2 18">Multi-pass membrane protein</topology>
    </subcellularLocation>
</comment>
<evidence type="ECO:0000256" key="15">
    <source>
        <dbReference type="ARBA" id="ARBA00023128"/>
    </source>
</evidence>
<sequence length="333" mass="39110">MFMKFYEMIFIMLLLMGTIIAVSTSCWFTSWLGLELNLLMMIPLIINKFNSSSTESVIKYFLVQAMSSILFIIFSLMNFMMMKTNFSMNMENMIMIALIMKAGIPPLHFWFPQIMEYMEWAQCFIMLTWQKIAPFMLLSFMFNKLMIFIMMTSVIIGTLGGFNQSSLKKILTYSSIIHSGWMMAIIMNNMKIWMNYFLIYSIISFSIIWTINQTFFKNIKSIMNMKSNLFFKIIFSMNIFSLAGLPPFLGFLGKFMVVVHLLEVNFNLFILTMLISSSLIGLFFYMKMMYSMLMISMNHMNFIFLTKKNNNSTMMITMTIFLNLIMPSFILLT</sequence>
<evidence type="ECO:0000256" key="5">
    <source>
        <dbReference type="ARBA" id="ARBA00021008"/>
    </source>
</evidence>
<evidence type="ECO:0000256" key="7">
    <source>
        <dbReference type="ARBA" id="ARBA00022660"/>
    </source>
</evidence>
<organism evidence="20">
    <name type="scientific">Tomocerus qinae</name>
    <dbReference type="NCBI Taxonomy" id="1765738"/>
    <lineage>
        <taxon>Eukaryota</taxon>
        <taxon>Metazoa</taxon>
        <taxon>Ecdysozoa</taxon>
        <taxon>Arthropoda</taxon>
        <taxon>Hexapoda</taxon>
        <taxon>Collembola</taxon>
        <taxon>Entomobryomorpha</taxon>
        <taxon>Tomoceroidea</taxon>
        <taxon>Tomoceridae</taxon>
        <taxon>Tomocerus</taxon>
    </lineage>
</organism>
<dbReference type="GO" id="GO:0006120">
    <property type="term" value="P:mitochondrial electron transport, NADH to ubiquinone"/>
    <property type="evidence" value="ECO:0007669"/>
    <property type="project" value="InterPro"/>
</dbReference>
<evidence type="ECO:0000256" key="16">
    <source>
        <dbReference type="ARBA" id="ARBA00023136"/>
    </source>
</evidence>
<comment type="function">
    <text evidence="1">Core subunit of the mitochondrial membrane respiratory chain NADH dehydrogenase (Complex I) that is believed to belong to the minimal assembly required for catalysis. Complex I functions in the transfer of electrons from NADH to the respiratory chain. The immediate electron acceptor for the enzyme is believed to be ubiquinone.</text>
</comment>
<dbReference type="InterPro" id="IPR001750">
    <property type="entry name" value="ND/Mrp_TM"/>
</dbReference>
<keyword evidence="8 18" id="KW-0812">Transmembrane</keyword>
<gene>
    <name evidence="20" type="primary">ND2</name>
</gene>
<keyword evidence="16 18" id="KW-0472">Membrane</keyword>
<comment type="similarity">
    <text evidence="3 18">Belongs to the complex I subunit 2 family.</text>
</comment>
<keyword evidence="7 18" id="KW-0679">Respiratory chain</keyword>
<dbReference type="GO" id="GO:0008137">
    <property type="term" value="F:NADH dehydrogenase (ubiquinone) activity"/>
    <property type="evidence" value="ECO:0007669"/>
    <property type="project" value="UniProtKB-EC"/>
</dbReference>
<evidence type="ECO:0000256" key="11">
    <source>
        <dbReference type="ARBA" id="ARBA00022982"/>
    </source>
</evidence>
<feature type="transmembrane region" description="Helical" evidence="18">
    <location>
        <begin position="233"/>
        <end position="262"/>
    </location>
</feature>
<feature type="transmembrane region" description="Helical" evidence="18">
    <location>
        <begin position="57"/>
        <end position="81"/>
    </location>
</feature>
<evidence type="ECO:0000256" key="1">
    <source>
        <dbReference type="ARBA" id="ARBA00003257"/>
    </source>
</evidence>
<feature type="transmembrane region" description="Helical" evidence="18">
    <location>
        <begin position="170"/>
        <end position="187"/>
    </location>
</feature>
<accession>A0A6H0EYV5</accession>
<keyword evidence="14 18" id="KW-0830">Ubiquinone</keyword>
<dbReference type="Pfam" id="PF00361">
    <property type="entry name" value="Proton_antipo_M"/>
    <property type="match status" value="1"/>
</dbReference>
<evidence type="ECO:0000313" key="20">
    <source>
        <dbReference type="EMBL" id="QIT06556.1"/>
    </source>
</evidence>
<evidence type="ECO:0000256" key="10">
    <source>
        <dbReference type="ARBA" id="ARBA00022967"/>
    </source>
</evidence>
<comment type="function">
    <text evidence="18">Core subunit of the mitochondrial membrane respiratory chain NADH dehydrogenase (Complex I) which catalyzes electron transfer from NADH through the respiratory chain, using ubiquinone as an electron acceptor. Essential for the catalytic activity and assembly of complex I.</text>
</comment>
<dbReference type="EMBL" id="MK423966">
    <property type="protein sequence ID" value="QIT06556.1"/>
    <property type="molecule type" value="Genomic_DNA"/>
</dbReference>
<keyword evidence="10 18" id="KW-1278">Translocase</keyword>
<dbReference type="PANTHER" id="PTHR46552">
    <property type="entry name" value="NADH-UBIQUINONE OXIDOREDUCTASE CHAIN 2"/>
    <property type="match status" value="1"/>
</dbReference>
<keyword evidence="15 18" id="KW-0496">Mitochondrion</keyword>
<evidence type="ECO:0000256" key="3">
    <source>
        <dbReference type="ARBA" id="ARBA00007012"/>
    </source>
</evidence>
<dbReference type="PANTHER" id="PTHR46552:SF1">
    <property type="entry name" value="NADH-UBIQUINONE OXIDOREDUCTASE CHAIN 2"/>
    <property type="match status" value="1"/>
</dbReference>
<evidence type="ECO:0000256" key="14">
    <source>
        <dbReference type="ARBA" id="ARBA00023075"/>
    </source>
</evidence>
<feature type="transmembrane region" description="Helical" evidence="18">
    <location>
        <begin position="193"/>
        <end position="212"/>
    </location>
</feature>
<evidence type="ECO:0000256" key="6">
    <source>
        <dbReference type="ARBA" id="ARBA00022448"/>
    </source>
</evidence>
<geneLocation type="mitochondrion" evidence="20"/>
<keyword evidence="6" id="KW-0813">Transport</keyword>
<feature type="transmembrane region" description="Helical" evidence="18">
    <location>
        <begin position="311"/>
        <end position="332"/>
    </location>
</feature>
<dbReference type="PROSITE" id="PS51257">
    <property type="entry name" value="PROKAR_LIPOPROTEIN"/>
    <property type="match status" value="1"/>
</dbReference>
<keyword evidence="12 18" id="KW-1133">Transmembrane helix</keyword>
<feature type="domain" description="NADH:quinone oxidoreductase/Mrp antiporter transmembrane" evidence="19">
    <location>
        <begin position="27"/>
        <end position="277"/>
    </location>
</feature>
<dbReference type="AlphaFoldDB" id="A0A6H0EYV5"/>
<proteinExistence type="inferred from homology"/>
<dbReference type="GO" id="GO:0005743">
    <property type="term" value="C:mitochondrial inner membrane"/>
    <property type="evidence" value="ECO:0007669"/>
    <property type="project" value="UniProtKB-SubCell"/>
</dbReference>
<keyword evidence="13 18" id="KW-0520">NAD</keyword>
<evidence type="ECO:0000256" key="13">
    <source>
        <dbReference type="ARBA" id="ARBA00023027"/>
    </source>
</evidence>
<dbReference type="InterPro" id="IPR003917">
    <property type="entry name" value="NADH_UbQ_OxRdtase_chain2"/>
</dbReference>
<evidence type="ECO:0000256" key="9">
    <source>
        <dbReference type="ARBA" id="ARBA00022792"/>
    </source>
</evidence>
<evidence type="ECO:0000256" key="17">
    <source>
        <dbReference type="ARBA" id="ARBA00049551"/>
    </source>
</evidence>
<feature type="transmembrane region" description="Helical" evidence="18">
    <location>
        <begin position="268"/>
        <end position="290"/>
    </location>
</feature>
<name>A0A6H0EYV5_9HEXA</name>
<evidence type="ECO:0000256" key="8">
    <source>
        <dbReference type="ARBA" id="ARBA00022692"/>
    </source>
</evidence>
<feature type="transmembrane region" description="Helical" evidence="18">
    <location>
        <begin position="93"/>
        <end position="112"/>
    </location>
</feature>